<dbReference type="GO" id="GO:0043022">
    <property type="term" value="F:ribosome binding"/>
    <property type="evidence" value="ECO:0007669"/>
    <property type="project" value="InterPro"/>
</dbReference>
<dbReference type="RefSeq" id="WP_014111343.1">
    <property type="nucleotide sequence ID" value="NC_016043.1"/>
</dbReference>
<protein>
    <recommendedName>
        <fullName evidence="5">Ribosome maturation factor RimM</fullName>
    </recommendedName>
</protein>
<evidence type="ECO:0000256" key="1">
    <source>
        <dbReference type="ARBA" id="ARBA00022490"/>
    </source>
</evidence>
<keyword evidence="1 5" id="KW-0963">Cytoplasm</keyword>
<evidence type="ECO:0000313" key="8">
    <source>
        <dbReference type="EMBL" id="AEP36446.1"/>
    </source>
</evidence>
<dbReference type="InterPro" id="IPR036976">
    <property type="entry name" value="RimM_N_sf"/>
</dbReference>
<dbReference type="Pfam" id="PF24986">
    <property type="entry name" value="PRC_RimM"/>
    <property type="match status" value="1"/>
</dbReference>
<dbReference type="Pfam" id="PF01782">
    <property type="entry name" value="RimM"/>
    <property type="match status" value="1"/>
</dbReference>
<dbReference type="Gene3D" id="2.40.30.60">
    <property type="entry name" value="RimM"/>
    <property type="match status" value="1"/>
</dbReference>
<keyword evidence="3 5" id="KW-0698">rRNA processing</keyword>
<keyword evidence="9" id="KW-1185">Reference proteome</keyword>
<dbReference type="GO" id="GO:0042274">
    <property type="term" value="P:ribosomal small subunit biogenesis"/>
    <property type="evidence" value="ECO:0007669"/>
    <property type="project" value="UniProtKB-UniRule"/>
</dbReference>
<comment type="similarity">
    <text evidence="5">Belongs to the RimM family.</text>
</comment>
<feature type="domain" description="RimM N-terminal" evidence="6">
    <location>
        <begin position="22"/>
        <end position="109"/>
    </location>
</feature>
<dbReference type="AlphaFoldDB" id="G4QAY6"/>
<dbReference type="HOGENOM" id="CLU_077636_1_0_4"/>
<dbReference type="OrthoDB" id="9783509at2"/>
<reference key="1">
    <citation type="submission" date="2011-09" db="EMBL/GenBank/DDBJ databases">
        <title>Genomic characterization of the Taylorella genus.</title>
        <authorList>
            <person name="Hebert L."/>
            <person name="Moumen B."/>
            <person name="Pons N."/>
            <person name="Duquesne F."/>
            <person name="Breuil M.-F."/>
            <person name="Goux D."/>
            <person name="Batto J.-M."/>
            <person name="Renault P."/>
            <person name="Laugier C."/>
            <person name="Petry S."/>
        </authorList>
    </citation>
    <scope>NUCLEOTIDE SEQUENCE</scope>
    <source>
        <strain>MCE3</strain>
    </source>
</reference>
<proteinExistence type="inferred from homology"/>
<keyword evidence="4 5" id="KW-0143">Chaperone</keyword>
<comment type="subcellular location">
    <subcellularLocation>
        <location evidence="5">Cytoplasm</location>
    </subcellularLocation>
</comment>
<gene>
    <name evidence="5" type="primary">rimM</name>
    <name evidence="8" type="ordered locus">TASI_0675</name>
</gene>
<evidence type="ECO:0000256" key="4">
    <source>
        <dbReference type="ARBA" id="ARBA00023186"/>
    </source>
</evidence>
<comment type="function">
    <text evidence="5">An accessory protein needed during the final step in the assembly of 30S ribosomal subunit, possibly for assembly of the head region. Essential for efficient processing of 16S rRNA. May be needed both before and after RbfA during the maturation of 16S rRNA. It has affinity for free ribosomal 30S subunits but not for 70S ribosomes.</text>
</comment>
<dbReference type="GO" id="GO:0005840">
    <property type="term" value="C:ribosome"/>
    <property type="evidence" value="ECO:0007669"/>
    <property type="project" value="InterPro"/>
</dbReference>
<evidence type="ECO:0000256" key="2">
    <source>
        <dbReference type="ARBA" id="ARBA00022517"/>
    </source>
</evidence>
<dbReference type="InterPro" id="IPR009000">
    <property type="entry name" value="Transl_B-barrel_sf"/>
</dbReference>
<dbReference type="Gene3D" id="2.30.30.240">
    <property type="entry name" value="PRC-barrel domain"/>
    <property type="match status" value="1"/>
</dbReference>
<feature type="domain" description="Ribosome maturation factor RimM PRC barrel" evidence="7">
    <location>
        <begin position="121"/>
        <end position="204"/>
    </location>
</feature>
<evidence type="ECO:0000313" key="9">
    <source>
        <dbReference type="Proteomes" id="UP000009284"/>
    </source>
</evidence>
<evidence type="ECO:0000259" key="6">
    <source>
        <dbReference type="Pfam" id="PF01782"/>
    </source>
</evidence>
<dbReference type="EMBL" id="CP003059">
    <property type="protein sequence ID" value="AEP36446.1"/>
    <property type="molecule type" value="Genomic_DNA"/>
</dbReference>
<sequence>MNIKNTEFDSNEKLIPQDLVIVGRISDANGVRGKVKIFPHSKENTQLVKIKNWYLQKFDEDEHPITPIKSINVLQKTLIGSHIVASFEGITDRDQALLLKGYSILASRSEFPLPDSDEFYWIDLIGCFVYSNNSSEPSLIGIVKNLSESGAHTLLHIYQIHSEDDLSPRLNSKGRPIEILIPFVKDIVPVVDIKNKKILANWSME</sequence>
<dbReference type="NCBIfam" id="TIGR02273">
    <property type="entry name" value="16S_RimM"/>
    <property type="match status" value="1"/>
</dbReference>
<evidence type="ECO:0000256" key="3">
    <source>
        <dbReference type="ARBA" id="ARBA00022552"/>
    </source>
</evidence>
<dbReference type="InterPro" id="IPR011961">
    <property type="entry name" value="RimM"/>
</dbReference>
<dbReference type="InterPro" id="IPR011033">
    <property type="entry name" value="PRC_barrel-like_sf"/>
</dbReference>
<dbReference type="SUPFAM" id="SSF50447">
    <property type="entry name" value="Translation proteins"/>
    <property type="match status" value="1"/>
</dbReference>
<accession>G4QAY6</accession>
<evidence type="ECO:0000256" key="5">
    <source>
        <dbReference type="HAMAP-Rule" id="MF_00014"/>
    </source>
</evidence>
<dbReference type="GO" id="GO:0006364">
    <property type="term" value="P:rRNA processing"/>
    <property type="evidence" value="ECO:0007669"/>
    <property type="project" value="UniProtKB-UniRule"/>
</dbReference>
<dbReference type="InterPro" id="IPR002676">
    <property type="entry name" value="RimM_N"/>
</dbReference>
<dbReference type="HAMAP" id="MF_00014">
    <property type="entry name" value="Ribosome_mat_RimM"/>
    <property type="match status" value="1"/>
</dbReference>
<dbReference type="STRING" id="1008459.TASI_0675"/>
<organism evidence="8 9">
    <name type="scientific">Taylorella asinigenitalis (strain MCE3)</name>
    <dbReference type="NCBI Taxonomy" id="1008459"/>
    <lineage>
        <taxon>Bacteria</taxon>
        <taxon>Pseudomonadati</taxon>
        <taxon>Pseudomonadota</taxon>
        <taxon>Betaproteobacteria</taxon>
        <taxon>Burkholderiales</taxon>
        <taxon>Alcaligenaceae</taxon>
        <taxon>Taylorella</taxon>
    </lineage>
</organism>
<evidence type="ECO:0000259" key="7">
    <source>
        <dbReference type="Pfam" id="PF24986"/>
    </source>
</evidence>
<reference evidence="8 9" key="2">
    <citation type="journal article" date="2012" name="PLoS ONE">
        <title>Genomic characterization of the taylorella genus.</title>
        <authorList>
            <person name="Hebert L."/>
            <person name="Moumen B."/>
            <person name="Pons N."/>
            <person name="Duquesne F."/>
            <person name="Breuil M.F."/>
            <person name="Goux D."/>
            <person name="Batto J.M."/>
            <person name="Laugier C."/>
            <person name="Renault P."/>
            <person name="Petry S."/>
        </authorList>
    </citation>
    <scope>NUCLEOTIDE SEQUENCE [LARGE SCALE GENOMIC DNA]</scope>
    <source>
        <strain evidence="8 9">MCE3</strain>
    </source>
</reference>
<comment type="domain">
    <text evidence="5">The PRC barrel domain binds ribosomal protein uS19.</text>
</comment>
<comment type="subunit">
    <text evidence="5">Binds ribosomal protein uS19.</text>
</comment>
<keyword evidence="2 5" id="KW-0690">Ribosome biogenesis</keyword>
<dbReference type="GO" id="GO:0005737">
    <property type="term" value="C:cytoplasm"/>
    <property type="evidence" value="ECO:0007669"/>
    <property type="project" value="UniProtKB-SubCell"/>
</dbReference>
<dbReference type="PANTHER" id="PTHR33692:SF1">
    <property type="entry name" value="RIBOSOME MATURATION FACTOR RIMM"/>
    <property type="match status" value="1"/>
</dbReference>
<name>G4QAY6_TAYAM</name>
<dbReference type="SUPFAM" id="SSF50346">
    <property type="entry name" value="PRC-barrel domain"/>
    <property type="match status" value="1"/>
</dbReference>
<dbReference type="InterPro" id="IPR056792">
    <property type="entry name" value="PRC_RimM"/>
</dbReference>
<dbReference type="PANTHER" id="PTHR33692">
    <property type="entry name" value="RIBOSOME MATURATION FACTOR RIMM"/>
    <property type="match status" value="1"/>
</dbReference>
<dbReference type="eggNOG" id="COG0806">
    <property type="taxonomic scope" value="Bacteria"/>
</dbReference>
<dbReference type="KEGG" id="tas:TASI_0675"/>
<dbReference type="Proteomes" id="UP000009284">
    <property type="component" value="Chromosome"/>
</dbReference>